<reference evidence="1" key="1">
    <citation type="submission" date="2020-08" db="EMBL/GenBank/DDBJ databases">
        <title>Multicomponent nature underlies the extraordinary mechanical properties of spider dragline silk.</title>
        <authorList>
            <person name="Kono N."/>
            <person name="Nakamura H."/>
            <person name="Mori M."/>
            <person name="Yoshida Y."/>
            <person name="Ohtoshi R."/>
            <person name="Malay A.D."/>
            <person name="Moran D.A.P."/>
            <person name="Tomita M."/>
            <person name="Numata K."/>
            <person name="Arakawa K."/>
        </authorList>
    </citation>
    <scope>NUCLEOTIDE SEQUENCE</scope>
</reference>
<protein>
    <submittedName>
        <fullName evidence="1">Uncharacterized protein</fullName>
    </submittedName>
</protein>
<proteinExistence type="predicted"/>
<name>A0A8X6MUC6_NEPPI</name>
<evidence type="ECO:0000313" key="2">
    <source>
        <dbReference type="Proteomes" id="UP000887013"/>
    </source>
</evidence>
<accession>A0A8X6MUC6</accession>
<organism evidence="1 2">
    <name type="scientific">Nephila pilipes</name>
    <name type="common">Giant wood spider</name>
    <name type="synonym">Nephila maculata</name>
    <dbReference type="NCBI Taxonomy" id="299642"/>
    <lineage>
        <taxon>Eukaryota</taxon>
        <taxon>Metazoa</taxon>
        <taxon>Ecdysozoa</taxon>
        <taxon>Arthropoda</taxon>
        <taxon>Chelicerata</taxon>
        <taxon>Arachnida</taxon>
        <taxon>Araneae</taxon>
        <taxon>Araneomorphae</taxon>
        <taxon>Entelegynae</taxon>
        <taxon>Araneoidea</taxon>
        <taxon>Nephilidae</taxon>
        <taxon>Nephila</taxon>
    </lineage>
</organism>
<dbReference type="OrthoDB" id="6423361at2759"/>
<dbReference type="Proteomes" id="UP000887013">
    <property type="component" value="Unassembled WGS sequence"/>
</dbReference>
<keyword evidence="2" id="KW-1185">Reference proteome</keyword>
<gene>
    <name evidence="1" type="ORF">NPIL_299641</name>
</gene>
<dbReference type="EMBL" id="BMAW01097174">
    <property type="protein sequence ID" value="GFS78320.1"/>
    <property type="molecule type" value="Genomic_DNA"/>
</dbReference>
<comment type="caution">
    <text evidence="1">The sequence shown here is derived from an EMBL/GenBank/DDBJ whole genome shotgun (WGS) entry which is preliminary data.</text>
</comment>
<dbReference type="AlphaFoldDB" id="A0A8X6MUC6"/>
<sequence>MNNYIKKVALSFLVKGGNVVGDALRTGTNVVSDVLSGENFKTATNKRMQDAGRGMARKAIERVQSMIGRGTYKRKLYKITIKEVYFSESKKGERTRYF</sequence>
<evidence type="ECO:0000313" key="1">
    <source>
        <dbReference type="EMBL" id="GFS78320.1"/>
    </source>
</evidence>